<keyword evidence="3" id="KW-1185">Reference proteome</keyword>
<dbReference type="OrthoDB" id="4991126at2"/>
<feature type="transmembrane region" description="Helical" evidence="1">
    <location>
        <begin position="48"/>
        <end position="68"/>
    </location>
</feature>
<dbReference type="RefSeq" id="WP_105805186.1">
    <property type="nucleotide sequence ID" value="NZ_MWZD01000017.1"/>
</dbReference>
<reference evidence="2 3" key="1">
    <citation type="journal article" date="2017" name="New Microbes New Infect">
        <title>Genome sequence of 'Leucobacter massiliensis' sp. nov. isolated from human pharynx after travel to the 2014 Hajj.</title>
        <authorList>
            <person name="Leangapichart T."/>
            <person name="Gautret P."/>
            <person name="Nguyen T.T."/>
            <person name="Armstrong N."/>
            <person name="Rolain J.M."/>
        </authorList>
    </citation>
    <scope>NUCLEOTIDE SEQUENCE [LARGE SCALE GENOMIC DNA]</scope>
    <source>
        <strain evidence="2 3">122RC15</strain>
    </source>
</reference>
<keyword evidence="1" id="KW-0812">Transmembrane</keyword>
<accession>A0A2S9QMA1</accession>
<comment type="caution">
    <text evidence="2">The sequence shown here is derived from an EMBL/GenBank/DDBJ whole genome shotgun (WGS) entry which is preliminary data.</text>
</comment>
<evidence type="ECO:0000256" key="1">
    <source>
        <dbReference type="SAM" id="Phobius"/>
    </source>
</evidence>
<dbReference type="Proteomes" id="UP000238650">
    <property type="component" value="Unassembled WGS sequence"/>
</dbReference>
<keyword evidence="1" id="KW-1133">Transmembrane helix</keyword>
<evidence type="ECO:0000313" key="2">
    <source>
        <dbReference type="EMBL" id="PRI10722.1"/>
    </source>
</evidence>
<feature type="transmembrane region" description="Helical" evidence="1">
    <location>
        <begin position="75"/>
        <end position="93"/>
    </location>
</feature>
<dbReference type="AlphaFoldDB" id="A0A2S9QMA1"/>
<sequence length="107" mass="11296">MGRRIAAWAVGAVLTALYASTVVAAVGNFVLLPQLAAQLGLGMSPLGWFWLSFGVLMPVAVFAIALVIGRRRTAGLRILVLAAGLGVVAAWQLEVMHLVPQFSYFAS</sequence>
<protein>
    <submittedName>
        <fullName evidence="2">Uncharacterized protein</fullName>
    </submittedName>
</protein>
<dbReference type="EMBL" id="MWZD01000017">
    <property type="protein sequence ID" value="PRI10722.1"/>
    <property type="molecule type" value="Genomic_DNA"/>
</dbReference>
<proteinExistence type="predicted"/>
<organism evidence="2 3">
    <name type="scientific">Leucobacter massiliensis</name>
    <dbReference type="NCBI Taxonomy" id="1686285"/>
    <lineage>
        <taxon>Bacteria</taxon>
        <taxon>Bacillati</taxon>
        <taxon>Actinomycetota</taxon>
        <taxon>Actinomycetes</taxon>
        <taxon>Micrococcales</taxon>
        <taxon>Microbacteriaceae</taxon>
        <taxon>Leucobacter</taxon>
    </lineage>
</organism>
<name>A0A2S9QMA1_9MICO</name>
<gene>
    <name evidence="2" type="ORF">B4915_07420</name>
</gene>
<evidence type="ECO:0000313" key="3">
    <source>
        <dbReference type="Proteomes" id="UP000238650"/>
    </source>
</evidence>
<keyword evidence="1" id="KW-0472">Membrane</keyword>